<dbReference type="GO" id="GO:0000139">
    <property type="term" value="C:Golgi membrane"/>
    <property type="evidence" value="ECO:0007669"/>
    <property type="project" value="TreeGrafter"/>
</dbReference>
<proteinExistence type="predicted"/>
<evidence type="ECO:0000256" key="1">
    <source>
        <dbReference type="ARBA" id="ARBA00022990"/>
    </source>
</evidence>
<dbReference type="FunFam" id="1.20.80.10:FF:000017">
    <property type="entry name" value="Golgi resident protein GCP60"/>
    <property type="match status" value="1"/>
</dbReference>
<evidence type="ECO:0000313" key="6">
    <source>
        <dbReference type="Proteomes" id="UP001431783"/>
    </source>
</evidence>
<dbReference type="SUPFAM" id="SSF101576">
    <property type="entry name" value="Supernatant protein factor (SPF), C-terminal domain"/>
    <property type="match status" value="1"/>
</dbReference>
<dbReference type="Gene3D" id="1.20.80.10">
    <property type="match status" value="1"/>
</dbReference>
<feature type="region of interest" description="Disordered" evidence="2">
    <location>
        <begin position="145"/>
        <end position="166"/>
    </location>
</feature>
<dbReference type="InterPro" id="IPR035984">
    <property type="entry name" value="Acyl-CoA-binding_sf"/>
</dbReference>
<dbReference type="InterPro" id="IPR014352">
    <property type="entry name" value="FERM/acyl-CoA-bd_prot_sf"/>
</dbReference>
<sequence length="455" mass="52280">MMATGTDSICISEKLENLEVYTENINGSIKENVVKDILDCDLPSDKVYKLALCFYKEKEGKAVHFSYEDKLQLVAFSQQVAHGPLADVVNKLPVLGALDVVGKDRRLAWQKLGNLTADQARSGFIELLSRKCPLFATYIEAHRREQKERERRSKENEKRRLFEEQEKVRREQEQKLMQEQKEKEEAIRRQIQQALNAQTFDQFKKYAEHQFPGDPEKQGALIRQLQDQHYIQYMQQLQGINQKSMDNENGDEIESPESEKLRSEWVDTNEVNESSHISSDSAVQPASMWTRQDIEAFKQSVSEAEGHGVVRVGHGETVTVRVPTNANANRIFWEFATDHYDIGFGIYFEYGTPSSSQVSVHISESDDEDVDEIEDEVYEDDIASKDPESGPVPSSEASSKPILTEVVPVYRRDCHNEVYAGSHVYPGVGVYLLKFDNSYSVWRSKTLYYRVYYTQ</sequence>
<evidence type="ECO:0000259" key="4">
    <source>
        <dbReference type="PROSITE" id="PS51228"/>
    </source>
</evidence>
<evidence type="ECO:0000256" key="2">
    <source>
        <dbReference type="SAM" id="MobiDB-lite"/>
    </source>
</evidence>
<dbReference type="SUPFAM" id="SSF47027">
    <property type="entry name" value="Acyl-CoA binding protein"/>
    <property type="match status" value="1"/>
</dbReference>
<dbReference type="PROSITE" id="PS51228">
    <property type="entry name" value="ACB_2"/>
    <property type="match status" value="1"/>
</dbReference>
<gene>
    <name evidence="5" type="ORF">WA026_014059</name>
</gene>
<keyword evidence="6" id="KW-1185">Reference proteome</keyword>
<dbReference type="InterPro" id="IPR036598">
    <property type="entry name" value="GOLD_dom_sf"/>
</dbReference>
<comment type="caution">
    <text evidence="5">The sequence shown here is derived from an EMBL/GenBank/DDBJ whole genome shotgun (WGS) entry which is preliminary data.</text>
</comment>
<dbReference type="Pfam" id="PF13897">
    <property type="entry name" value="GOLD_2"/>
    <property type="match status" value="1"/>
</dbReference>
<dbReference type="EMBL" id="JARQZJ010000037">
    <property type="protein sequence ID" value="KAK9876681.1"/>
    <property type="molecule type" value="Genomic_DNA"/>
</dbReference>
<dbReference type="Gene3D" id="2.60.120.680">
    <property type="entry name" value="GOLD domain"/>
    <property type="match status" value="1"/>
</dbReference>
<dbReference type="Pfam" id="PF00887">
    <property type="entry name" value="ACBP"/>
    <property type="match status" value="1"/>
</dbReference>
<dbReference type="AlphaFoldDB" id="A0AAW1U7P3"/>
<protein>
    <recommendedName>
        <fullName evidence="7">Golgi resident protein GCP60</fullName>
    </recommendedName>
</protein>
<feature type="domain" description="GOLD" evidence="3">
    <location>
        <begin position="294"/>
        <end position="453"/>
    </location>
</feature>
<dbReference type="InterPro" id="IPR009038">
    <property type="entry name" value="GOLD_dom"/>
</dbReference>
<dbReference type="InterPro" id="IPR052269">
    <property type="entry name" value="Golgi-PI4KB_interaction"/>
</dbReference>
<dbReference type="PROSITE" id="PS50866">
    <property type="entry name" value="GOLD"/>
    <property type="match status" value="1"/>
</dbReference>
<dbReference type="PANTHER" id="PTHR22973">
    <property type="entry name" value="LD35087P"/>
    <property type="match status" value="1"/>
</dbReference>
<accession>A0AAW1U7P3</accession>
<dbReference type="Proteomes" id="UP001431783">
    <property type="component" value="Unassembled WGS sequence"/>
</dbReference>
<reference evidence="5 6" key="1">
    <citation type="submission" date="2023-03" db="EMBL/GenBank/DDBJ databases">
        <title>Genome insight into feeding habits of ladybird beetles.</title>
        <authorList>
            <person name="Li H.-S."/>
            <person name="Huang Y.-H."/>
            <person name="Pang H."/>
        </authorList>
    </citation>
    <scope>NUCLEOTIDE SEQUENCE [LARGE SCALE GENOMIC DNA]</scope>
    <source>
        <strain evidence="5">SYSU_2023b</strain>
        <tissue evidence="5">Whole body</tissue>
    </source>
</reference>
<evidence type="ECO:0000259" key="3">
    <source>
        <dbReference type="PROSITE" id="PS50866"/>
    </source>
</evidence>
<dbReference type="PANTHER" id="PTHR22973:SF12">
    <property type="entry name" value="LD35087P"/>
    <property type="match status" value="1"/>
</dbReference>
<feature type="domain" description="ACB" evidence="4">
    <location>
        <begin position="44"/>
        <end position="137"/>
    </location>
</feature>
<evidence type="ECO:0008006" key="7">
    <source>
        <dbReference type="Google" id="ProtNLM"/>
    </source>
</evidence>
<organism evidence="5 6">
    <name type="scientific">Henosepilachna vigintioctopunctata</name>
    <dbReference type="NCBI Taxonomy" id="420089"/>
    <lineage>
        <taxon>Eukaryota</taxon>
        <taxon>Metazoa</taxon>
        <taxon>Ecdysozoa</taxon>
        <taxon>Arthropoda</taxon>
        <taxon>Hexapoda</taxon>
        <taxon>Insecta</taxon>
        <taxon>Pterygota</taxon>
        <taxon>Neoptera</taxon>
        <taxon>Endopterygota</taxon>
        <taxon>Coleoptera</taxon>
        <taxon>Polyphaga</taxon>
        <taxon>Cucujiformia</taxon>
        <taxon>Coccinelloidea</taxon>
        <taxon>Coccinellidae</taxon>
        <taxon>Epilachninae</taxon>
        <taxon>Epilachnini</taxon>
        <taxon>Henosepilachna</taxon>
    </lineage>
</organism>
<name>A0AAW1U7P3_9CUCU</name>
<dbReference type="GO" id="GO:0000062">
    <property type="term" value="F:fatty-acyl-CoA binding"/>
    <property type="evidence" value="ECO:0007669"/>
    <property type="project" value="InterPro"/>
</dbReference>
<keyword evidence="1" id="KW-0007">Acetylation</keyword>
<evidence type="ECO:0000313" key="5">
    <source>
        <dbReference type="EMBL" id="KAK9876681.1"/>
    </source>
</evidence>
<dbReference type="InterPro" id="IPR000582">
    <property type="entry name" value="Acyl-CoA-binding_protein"/>
</dbReference>